<feature type="non-terminal residue" evidence="1">
    <location>
        <position position="1"/>
    </location>
</feature>
<dbReference type="EMBL" id="CAJVPQ010017098">
    <property type="protein sequence ID" value="CAG8747505.1"/>
    <property type="molecule type" value="Genomic_DNA"/>
</dbReference>
<dbReference type="OrthoDB" id="2346462at2759"/>
<comment type="caution">
    <text evidence="1">The sequence shown here is derived from an EMBL/GenBank/DDBJ whole genome shotgun (WGS) entry which is preliminary data.</text>
</comment>
<evidence type="ECO:0000313" key="2">
    <source>
        <dbReference type="Proteomes" id="UP000789570"/>
    </source>
</evidence>
<keyword evidence="2" id="KW-1185">Reference proteome</keyword>
<proteinExistence type="predicted"/>
<gene>
    <name evidence="1" type="ORF">FCALED_LOCUS16066</name>
</gene>
<name>A0A9N9NKX6_9GLOM</name>
<dbReference type="Proteomes" id="UP000789570">
    <property type="component" value="Unassembled WGS sequence"/>
</dbReference>
<organism evidence="1 2">
    <name type="scientific">Funneliformis caledonium</name>
    <dbReference type="NCBI Taxonomy" id="1117310"/>
    <lineage>
        <taxon>Eukaryota</taxon>
        <taxon>Fungi</taxon>
        <taxon>Fungi incertae sedis</taxon>
        <taxon>Mucoromycota</taxon>
        <taxon>Glomeromycotina</taxon>
        <taxon>Glomeromycetes</taxon>
        <taxon>Glomerales</taxon>
        <taxon>Glomeraceae</taxon>
        <taxon>Funneliformis</taxon>
    </lineage>
</organism>
<feature type="non-terminal residue" evidence="1">
    <location>
        <position position="54"/>
    </location>
</feature>
<sequence>NAEQVPKSVLVSEKIRDYITCGDCEKWRCVYSDKALNQEEIQDFKQSLDTYDYS</sequence>
<protein>
    <submittedName>
        <fullName evidence="1">2288_t:CDS:1</fullName>
    </submittedName>
</protein>
<dbReference type="AlphaFoldDB" id="A0A9N9NKX6"/>
<accession>A0A9N9NKX6</accession>
<reference evidence="1" key="1">
    <citation type="submission" date="2021-06" db="EMBL/GenBank/DDBJ databases">
        <authorList>
            <person name="Kallberg Y."/>
            <person name="Tangrot J."/>
            <person name="Rosling A."/>
        </authorList>
    </citation>
    <scope>NUCLEOTIDE SEQUENCE</scope>
    <source>
        <strain evidence="1">UK204</strain>
    </source>
</reference>
<evidence type="ECO:0000313" key="1">
    <source>
        <dbReference type="EMBL" id="CAG8747505.1"/>
    </source>
</evidence>